<gene>
    <name evidence="2" type="ORF">CHU32_01950</name>
    <name evidence="1" type="ORF">CHU33_01945</name>
</gene>
<sequence length="70" mass="7599">MVLSVNHFSSIAPSSLAEKVNKLYARKSPLAVITVTKIALSKSLYQKCDSAIKSQSLPEIASKMRLSGVY</sequence>
<dbReference type="EMBL" id="PQGD01000001">
    <property type="protein sequence ID" value="POP50976.1"/>
    <property type="molecule type" value="Genomic_DNA"/>
</dbReference>
<comment type="caution">
    <text evidence="2">The sequence shown here is derived from an EMBL/GenBank/DDBJ whole genome shotgun (WGS) entry which is preliminary data.</text>
</comment>
<keyword evidence="3" id="KW-1185">Reference proteome</keyword>
<evidence type="ECO:0000313" key="4">
    <source>
        <dbReference type="Proteomes" id="UP000247005"/>
    </source>
</evidence>
<evidence type="ECO:0000313" key="3">
    <source>
        <dbReference type="Proteomes" id="UP000237073"/>
    </source>
</evidence>
<dbReference type="EMBL" id="PQGE01000001">
    <property type="protein sequence ID" value="POP48015.1"/>
    <property type="molecule type" value="Genomic_DNA"/>
</dbReference>
<evidence type="ECO:0000313" key="2">
    <source>
        <dbReference type="EMBL" id="POP50976.1"/>
    </source>
</evidence>
<accession>A0A2P5GWM8</accession>
<reference evidence="3 4" key="1">
    <citation type="submission" date="2018-01" db="EMBL/GenBank/DDBJ databases">
        <title>Superficieibacter electus gen. nov., sp. nov., an extended-spectrum beta-lactamase possessing member of the Enterobacteriaceae family, isolated from intensive care unit surfaces.</title>
        <authorList>
            <person name="Potter R.F."/>
            <person name="D'Souza A.W."/>
        </authorList>
    </citation>
    <scope>NUCLEOTIDE SEQUENCE [LARGE SCALE GENOMIC DNA]</scope>
    <source>
        <strain evidence="2 4">BP-1</strain>
        <strain evidence="1 3">BP-2</strain>
    </source>
</reference>
<name>A0A2P5GWM8_9ENTR</name>
<dbReference type="Proteomes" id="UP000247005">
    <property type="component" value="Unassembled WGS sequence"/>
</dbReference>
<protein>
    <submittedName>
        <fullName evidence="2">Uncharacterized protein</fullName>
    </submittedName>
</protein>
<dbReference type="Proteomes" id="UP000237073">
    <property type="component" value="Unassembled WGS sequence"/>
</dbReference>
<dbReference type="AlphaFoldDB" id="A0A2P5GWM8"/>
<organism evidence="2 4">
    <name type="scientific">Superficieibacter electus</name>
    <dbReference type="NCBI Taxonomy" id="2022662"/>
    <lineage>
        <taxon>Bacteria</taxon>
        <taxon>Pseudomonadati</taxon>
        <taxon>Pseudomonadota</taxon>
        <taxon>Gammaproteobacteria</taxon>
        <taxon>Enterobacterales</taxon>
        <taxon>Enterobacteriaceae</taxon>
        <taxon>Superficieibacter</taxon>
    </lineage>
</organism>
<evidence type="ECO:0000313" key="1">
    <source>
        <dbReference type="EMBL" id="POP48015.1"/>
    </source>
</evidence>
<proteinExistence type="predicted"/>